<dbReference type="Proteomes" id="UP001165960">
    <property type="component" value="Unassembled WGS sequence"/>
</dbReference>
<keyword evidence="2" id="KW-1185">Reference proteome</keyword>
<evidence type="ECO:0000313" key="2">
    <source>
        <dbReference type="Proteomes" id="UP001165960"/>
    </source>
</evidence>
<proteinExistence type="predicted"/>
<comment type="caution">
    <text evidence="1">The sequence shown here is derived from an EMBL/GenBank/DDBJ whole genome shotgun (WGS) entry which is preliminary data.</text>
</comment>
<reference evidence="1" key="1">
    <citation type="submission" date="2022-04" db="EMBL/GenBank/DDBJ databases">
        <title>Genome of the entomopathogenic fungus Entomophthora muscae.</title>
        <authorList>
            <person name="Elya C."/>
            <person name="Lovett B.R."/>
            <person name="Lee E."/>
            <person name="Macias A.M."/>
            <person name="Hajek A.E."/>
            <person name="De Bivort B.L."/>
            <person name="Kasson M.T."/>
            <person name="De Fine Licht H.H."/>
            <person name="Stajich J.E."/>
        </authorList>
    </citation>
    <scope>NUCLEOTIDE SEQUENCE</scope>
    <source>
        <strain evidence="1">Berkeley</strain>
    </source>
</reference>
<accession>A0ACC2TET9</accession>
<protein>
    <submittedName>
        <fullName evidence="1">Long-chain base-1-phosphate phosphatase</fullName>
    </submittedName>
</protein>
<organism evidence="1 2">
    <name type="scientific">Entomophthora muscae</name>
    <dbReference type="NCBI Taxonomy" id="34485"/>
    <lineage>
        <taxon>Eukaryota</taxon>
        <taxon>Fungi</taxon>
        <taxon>Fungi incertae sedis</taxon>
        <taxon>Zoopagomycota</taxon>
        <taxon>Entomophthoromycotina</taxon>
        <taxon>Entomophthoromycetes</taxon>
        <taxon>Entomophthorales</taxon>
        <taxon>Entomophthoraceae</taxon>
        <taxon>Entomophthora</taxon>
    </lineage>
</organism>
<sequence>MAPKQQERNVDASVSANKYPLKESNQNVPESEGFFNFTYSEYVKHNEGMRNWLWARVYLHHVFSKVVEYERPYHYRFQKLCRSPMLDAFMQRLTLVGSTASFIIIVPLMFLVGDLLCLSRPAFPVERIDLVLKHSQEFGFPSCHTFLAVALGRVTMSYFFRSRNIGL</sequence>
<name>A0ACC2TET9_9FUNG</name>
<gene>
    <name evidence="1" type="primary">LCB3_2</name>
    <name evidence="1" type="ORF">DSO57_1020002</name>
</gene>
<evidence type="ECO:0000313" key="1">
    <source>
        <dbReference type="EMBL" id="KAJ9073109.1"/>
    </source>
</evidence>
<dbReference type="EMBL" id="QTSX02002932">
    <property type="protein sequence ID" value="KAJ9073109.1"/>
    <property type="molecule type" value="Genomic_DNA"/>
</dbReference>